<name>A0A3D8L119_9BACT</name>
<protein>
    <submittedName>
        <fullName evidence="1">Uncharacterized protein</fullName>
    </submittedName>
</protein>
<proteinExistence type="predicted"/>
<evidence type="ECO:0000313" key="1">
    <source>
        <dbReference type="EMBL" id="RDV11118.1"/>
    </source>
</evidence>
<sequence length="247" mass="28667">MENTKINLKKLLFHRYINNAEIAADLFPNQKYPRQTLNNKLNEEIAGTGKQRITQKDEDGLNTLFGSFLEEVQYRGCSHPEGAAAPVRRQGEYLGESIIRNEQFVRRGEKLYPVHLDNEELFSIIDQVLEKLFLYGRSTVRAFVRKDRGAKGVDFRVRVTRLWEGEPQPVRQYAFGINSNWEVEGFFEHWTDVNGTPAAEEIAGRKMPLLERILRERASKNRRPVRNRLFDGDGWTCVYEHSNNIPG</sequence>
<accession>A0A3D8L119</accession>
<dbReference type="OrthoDB" id="894038at2"/>
<dbReference type="AlphaFoldDB" id="A0A3D8L119"/>
<organism evidence="1 2">
    <name type="scientific">Pontibacter diazotrophicus</name>
    <dbReference type="NCBI Taxonomy" id="1400979"/>
    <lineage>
        <taxon>Bacteria</taxon>
        <taxon>Pseudomonadati</taxon>
        <taxon>Bacteroidota</taxon>
        <taxon>Cytophagia</taxon>
        <taxon>Cytophagales</taxon>
        <taxon>Hymenobacteraceae</taxon>
        <taxon>Pontibacter</taxon>
    </lineage>
</organism>
<gene>
    <name evidence="1" type="ORF">DXT99_25225</name>
</gene>
<comment type="caution">
    <text evidence="1">The sequence shown here is derived from an EMBL/GenBank/DDBJ whole genome shotgun (WGS) entry which is preliminary data.</text>
</comment>
<evidence type="ECO:0000313" key="2">
    <source>
        <dbReference type="Proteomes" id="UP000256708"/>
    </source>
</evidence>
<reference evidence="2" key="1">
    <citation type="submission" date="2018-08" db="EMBL/GenBank/DDBJ databases">
        <authorList>
            <person name="Liu Z.-W."/>
            <person name="Du Z.-J."/>
        </authorList>
    </citation>
    <scope>NUCLEOTIDE SEQUENCE [LARGE SCALE GENOMIC DNA]</scope>
    <source>
        <strain evidence="2">H4X</strain>
    </source>
</reference>
<dbReference type="RefSeq" id="WP_115568371.1">
    <property type="nucleotide sequence ID" value="NZ_QRGR01000045.1"/>
</dbReference>
<keyword evidence="2" id="KW-1185">Reference proteome</keyword>
<dbReference type="EMBL" id="QRGR01000045">
    <property type="protein sequence ID" value="RDV11118.1"/>
    <property type="molecule type" value="Genomic_DNA"/>
</dbReference>
<dbReference type="Proteomes" id="UP000256708">
    <property type="component" value="Unassembled WGS sequence"/>
</dbReference>